<dbReference type="Pfam" id="PF13692">
    <property type="entry name" value="Glyco_trans_1_4"/>
    <property type="match status" value="1"/>
</dbReference>
<reference evidence="3" key="1">
    <citation type="submission" date="2020-05" db="EMBL/GenBank/DDBJ databases">
        <authorList>
            <person name="Chiriac C."/>
            <person name="Salcher M."/>
            <person name="Ghai R."/>
            <person name="Kavagutti S V."/>
        </authorList>
    </citation>
    <scope>NUCLEOTIDE SEQUENCE</scope>
</reference>
<dbReference type="SUPFAM" id="SSF53756">
    <property type="entry name" value="UDP-Glycosyltransferase/glycogen phosphorylase"/>
    <property type="match status" value="1"/>
</dbReference>
<protein>
    <submittedName>
        <fullName evidence="3">Unannotated protein</fullName>
    </submittedName>
</protein>
<feature type="domain" description="Glycosyltransferase subfamily 4-like N-terminal" evidence="2">
    <location>
        <begin position="309"/>
        <end position="510"/>
    </location>
</feature>
<dbReference type="InterPro" id="IPR028098">
    <property type="entry name" value="Glyco_trans_4-like_N"/>
</dbReference>
<dbReference type="InterPro" id="IPR001173">
    <property type="entry name" value="Glyco_trans_2-like"/>
</dbReference>
<feature type="domain" description="Glycosyltransferase 2-like" evidence="1">
    <location>
        <begin position="4"/>
        <end position="112"/>
    </location>
</feature>
<organism evidence="3">
    <name type="scientific">freshwater metagenome</name>
    <dbReference type="NCBI Taxonomy" id="449393"/>
    <lineage>
        <taxon>unclassified sequences</taxon>
        <taxon>metagenomes</taxon>
        <taxon>ecological metagenomes</taxon>
    </lineage>
</organism>
<dbReference type="AlphaFoldDB" id="A0A6J6VMJ6"/>
<dbReference type="Pfam" id="PF00535">
    <property type="entry name" value="Glycos_transf_2"/>
    <property type="match status" value="1"/>
</dbReference>
<evidence type="ECO:0000259" key="1">
    <source>
        <dbReference type="Pfam" id="PF00535"/>
    </source>
</evidence>
<accession>A0A6J6VMJ6</accession>
<gene>
    <name evidence="3" type="ORF">UFOPK2958_00003</name>
</gene>
<dbReference type="PANTHER" id="PTHR12526">
    <property type="entry name" value="GLYCOSYLTRANSFERASE"/>
    <property type="match status" value="1"/>
</dbReference>
<dbReference type="Gene3D" id="3.40.50.2000">
    <property type="entry name" value="Glycogen Phosphorylase B"/>
    <property type="match status" value="2"/>
</dbReference>
<evidence type="ECO:0000259" key="2">
    <source>
        <dbReference type="Pfam" id="PF13439"/>
    </source>
</evidence>
<dbReference type="Pfam" id="PF13439">
    <property type="entry name" value="Glyco_transf_4"/>
    <property type="match status" value="1"/>
</dbReference>
<dbReference type="Gene3D" id="3.90.550.10">
    <property type="entry name" value="Spore Coat Polysaccharide Biosynthesis Protein SpsA, Chain A"/>
    <property type="match status" value="1"/>
</dbReference>
<dbReference type="EMBL" id="CAFAAB010000001">
    <property type="protein sequence ID" value="CAB4772599.1"/>
    <property type="molecule type" value="Genomic_DNA"/>
</dbReference>
<dbReference type="CDD" id="cd03801">
    <property type="entry name" value="GT4_PimA-like"/>
    <property type="match status" value="1"/>
</dbReference>
<evidence type="ECO:0000313" key="3">
    <source>
        <dbReference type="EMBL" id="CAB4772599.1"/>
    </source>
</evidence>
<dbReference type="InterPro" id="IPR029044">
    <property type="entry name" value="Nucleotide-diphossugar_trans"/>
</dbReference>
<dbReference type="SUPFAM" id="SSF53448">
    <property type="entry name" value="Nucleotide-diphospho-sugar transferases"/>
    <property type="match status" value="1"/>
</dbReference>
<proteinExistence type="predicted"/>
<dbReference type="CDD" id="cd00761">
    <property type="entry name" value="Glyco_tranf_GTA_type"/>
    <property type="match status" value="1"/>
</dbReference>
<sequence>MQLSVVIASKDRPALLGALLSTLRPQIEELGGEGEIIVVDDGSSPPYDGTTFPGVTFLRTSGIGPARARNYGVQQSTGSIILFTDDDVAVQAGWVAAAQQFLTANPSFAGVTGDTTSPPFSAIYEHSVEDHDGGSFLTCNVGYRREAFVAVGGFDRLFPHAAHEDRDVAWRIQKEVGPVGFEPTMRVTHPGRPFSARQWHRRGVIAIDDWLVLARHPERKASRRALRWAPLTGAAHRWRSIGRETGAFRSPRKFRRWVWVAGGQLAVNAWTVWTRWRFLQDRDSRAVPGLRFPGWRIAYVGPSPHPEAGGAPGVAGLLLEQMLQRGHSIDVFVVASKEDDDPYGLGEREGLNYIVERSNFAFEKWYSRNPVTKMMSSQLFAARGRQRLAKRLRALHRATPYDFVYQFSAMESVGVPRNLHIPVIMHPSVHAQGERTWFDREYRASVSTQPALKRFIVSRWLQLRSMRQARDARRATGVLAISRHFGEAIVADYGVAPDRVRVVPNCINVDGIPVGVGGNDVLVVGRLAVRKGLESVAEVTHRWVKDRSERESAIRFQVIGNHSLWSDYRDTVGGCDQSVTNVVGHKSRSEVFDALQSGLALLQLSRYEPFGLTVAESLAAGVPVVVTPCVGASEDVSAAVSFVVPINDDEPSRVVMYLHMLAALSAPERSLLAAQCRAEAERLFRPTVVADQLEAALRELLA</sequence>
<name>A0A6J6VMJ6_9ZZZZ</name>